<dbReference type="SUPFAM" id="SSF51445">
    <property type="entry name" value="(Trans)glycosidases"/>
    <property type="match status" value="1"/>
</dbReference>
<evidence type="ECO:0000256" key="1">
    <source>
        <dbReference type="ARBA" id="ARBA00010838"/>
    </source>
</evidence>
<accession>A0AAN9F9X9</accession>
<gene>
    <name evidence="3" type="ORF">RJT34_27420</name>
</gene>
<dbReference type="Pfam" id="PF00232">
    <property type="entry name" value="Glyco_hydro_1"/>
    <property type="match status" value="1"/>
</dbReference>
<protein>
    <submittedName>
        <fullName evidence="3">Uncharacterized protein</fullName>
    </submittedName>
</protein>
<dbReference type="PANTHER" id="PTHR10353:SF29">
    <property type="entry name" value="BETA-GLUCOSIDASE 11"/>
    <property type="match status" value="1"/>
</dbReference>
<reference evidence="3 4" key="1">
    <citation type="submission" date="2024-01" db="EMBL/GenBank/DDBJ databases">
        <title>The genomes of 5 underutilized Papilionoideae crops provide insights into root nodulation and disease resistance.</title>
        <authorList>
            <person name="Yuan L."/>
        </authorList>
    </citation>
    <scope>NUCLEOTIDE SEQUENCE [LARGE SCALE GENOMIC DNA]</scope>
    <source>
        <strain evidence="3">LY-2023</strain>
        <tissue evidence="3">Leaf</tissue>
    </source>
</reference>
<dbReference type="GO" id="GO:0008422">
    <property type="term" value="F:beta-glucosidase activity"/>
    <property type="evidence" value="ECO:0007669"/>
    <property type="project" value="TreeGrafter"/>
</dbReference>
<proteinExistence type="inferred from homology"/>
<comment type="caution">
    <text evidence="3">The sequence shown here is derived from an EMBL/GenBank/DDBJ whole genome shotgun (WGS) entry which is preliminary data.</text>
</comment>
<keyword evidence="4" id="KW-1185">Reference proteome</keyword>
<comment type="similarity">
    <text evidence="1 2">Belongs to the glycosyl hydrolase 1 family.</text>
</comment>
<dbReference type="Gene3D" id="3.20.20.80">
    <property type="entry name" value="Glycosidases"/>
    <property type="match status" value="1"/>
</dbReference>
<dbReference type="Proteomes" id="UP001359559">
    <property type="component" value="Unassembled WGS sequence"/>
</dbReference>
<sequence length="128" mass="14568">MVEDQPILRDCSITTISSMNSLAKALEDEYGGWDWTTVNELNVFALSGYDMGNAPPQRCSPPFCIANSTRGNSTYEPYFAVHHILLSHSSAVRLYRRKYRDYGTLAAWRLSHLHEGKRKSKNSILRKS</sequence>
<evidence type="ECO:0000313" key="3">
    <source>
        <dbReference type="EMBL" id="KAK7271476.1"/>
    </source>
</evidence>
<dbReference type="GO" id="GO:0005975">
    <property type="term" value="P:carbohydrate metabolic process"/>
    <property type="evidence" value="ECO:0007669"/>
    <property type="project" value="InterPro"/>
</dbReference>
<evidence type="ECO:0000256" key="2">
    <source>
        <dbReference type="RuleBase" id="RU003690"/>
    </source>
</evidence>
<organism evidence="3 4">
    <name type="scientific">Clitoria ternatea</name>
    <name type="common">Butterfly pea</name>
    <dbReference type="NCBI Taxonomy" id="43366"/>
    <lineage>
        <taxon>Eukaryota</taxon>
        <taxon>Viridiplantae</taxon>
        <taxon>Streptophyta</taxon>
        <taxon>Embryophyta</taxon>
        <taxon>Tracheophyta</taxon>
        <taxon>Spermatophyta</taxon>
        <taxon>Magnoliopsida</taxon>
        <taxon>eudicotyledons</taxon>
        <taxon>Gunneridae</taxon>
        <taxon>Pentapetalae</taxon>
        <taxon>rosids</taxon>
        <taxon>fabids</taxon>
        <taxon>Fabales</taxon>
        <taxon>Fabaceae</taxon>
        <taxon>Papilionoideae</taxon>
        <taxon>50 kb inversion clade</taxon>
        <taxon>NPAAA clade</taxon>
        <taxon>indigoferoid/millettioid clade</taxon>
        <taxon>Phaseoleae</taxon>
        <taxon>Clitoria</taxon>
    </lineage>
</organism>
<dbReference type="InterPro" id="IPR017853">
    <property type="entry name" value="GH"/>
</dbReference>
<name>A0AAN9F9X9_CLITE</name>
<dbReference type="InterPro" id="IPR001360">
    <property type="entry name" value="Glyco_hydro_1"/>
</dbReference>
<evidence type="ECO:0000313" key="4">
    <source>
        <dbReference type="Proteomes" id="UP001359559"/>
    </source>
</evidence>
<dbReference type="PANTHER" id="PTHR10353">
    <property type="entry name" value="GLYCOSYL HYDROLASE"/>
    <property type="match status" value="1"/>
</dbReference>
<dbReference type="EMBL" id="JAYKXN010000007">
    <property type="protein sequence ID" value="KAK7271476.1"/>
    <property type="molecule type" value="Genomic_DNA"/>
</dbReference>
<dbReference type="AlphaFoldDB" id="A0AAN9F9X9"/>